<name>A0A0P7BM73_9BACT</name>
<dbReference type="SUPFAM" id="SSF158446">
    <property type="entry name" value="IVS-encoded protein-like"/>
    <property type="match status" value="1"/>
</dbReference>
<gene>
    <name evidence="1" type="ORF">AFM12_06810</name>
</gene>
<proteinExistence type="predicted"/>
<dbReference type="InterPro" id="IPR012657">
    <property type="entry name" value="23S_rRNA-intervening_sequence"/>
</dbReference>
<dbReference type="OrthoDB" id="285993at2"/>
<evidence type="ECO:0008006" key="3">
    <source>
        <dbReference type="Google" id="ProtNLM"/>
    </source>
</evidence>
<evidence type="ECO:0000313" key="2">
    <source>
        <dbReference type="Proteomes" id="UP000050454"/>
    </source>
</evidence>
<dbReference type="InterPro" id="IPR036583">
    <property type="entry name" value="23S_rRNA_IVS_sf"/>
</dbReference>
<dbReference type="STRING" id="1605367.AFM12_06810"/>
<dbReference type="EMBL" id="LGTQ01000006">
    <property type="protein sequence ID" value="KPM48352.1"/>
    <property type="molecule type" value="Genomic_DNA"/>
</dbReference>
<reference evidence="1 2" key="1">
    <citation type="submission" date="2015-07" db="EMBL/GenBank/DDBJ databases">
        <title>The draft genome sequence of Leadbetterella sp. JN14-9.</title>
        <authorList>
            <person name="Liu Y."/>
            <person name="Du J."/>
            <person name="Shao Z."/>
        </authorList>
    </citation>
    <scope>NUCLEOTIDE SEQUENCE [LARGE SCALE GENOMIC DNA]</scope>
    <source>
        <strain evidence="1 2">JN14-9</strain>
    </source>
</reference>
<organism evidence="1 2">
    <name type="scientific">Jiulongibacter sediminis</name>
    <dbReference type="NCBI Taxonomy" id="1605367"/>
    <lineage>
        <taxon>Bacteria</taxon>
        <taxon>Pseudomonadati</taxon>
        <taxon>Bacteroidota</taxon>
        <taxon>Cytophagia</taxon>
        <taxon>Cytophagales</taxon>
        <taxon>Leadbetterellaceae</taxon>
        <taxon>Jiulongibacter</taxon>
    </lineage>
</organism>
<dbReference type="PIRSF" id="PIRSF035652">
    <property type="entry name" value="CHP02436"/>
    <property type="match status" value="1"/>
</dbReference>
<evidence type="ECO:0000313" key="1">
    <source>
        <dbReference type="EMBL" id="KPM48352.1"/>
    </source>
</evidence>
<accession>A0A0P7BM73</accession>
<dbReference type="Proteomes" id="UP000050454">
    <property type="component" value="Unassembled WGS sequence"/>
</dbReference>
<keyword evidence="2" id="KW-1185">Reference proteome</keyword>
<dbReference type="AlphaFoldDB" id="A0A0P7BM73"/>
<sequence length="121" mass="14072">MTQVELKKRFFDWSVQTVFFLRKLPDAQEYRVVNYQLSKSSSSSAANYRAVCRGKSRPDFLNKLRIVEEELDESLFWLEYINAISSEKFIEDTKPLLKEGDELLSIIVASIKTVVSSNKNR</sequence>
<dbReference type="Gene3D" id="1.20.1440.60">
    <property type="entry name" value="23S rRNA-intervening sequence"/>
    <property type="match status" value="1"/>
</dbReference>
<dbReference type="NCBIfam" id="TIGR02436">
    <property type="entry name" value="four helix bundle protein"/>
    <property type="match status" value="1"/>
</dbReference>
<comment type="caution">
    <text evidence="1">The sequence shown here is derived from an EMBL/GenBank/DDBJ whole genome shotgun (WGS) entry which is preliminary data.</text>
</comment>
<dbReference type="PATRIC" id="fig|1605367.3.peg.2733"/>
<dbReference type="RefSeq" id="WP_055145734.1">
    <property type="nucleotide sequence ID" value="NZ_JXSZ01000006.1"/>
</dbReference>
<protein>
    <recommendedName>
        <fullName evidence="3">Four helix bundle protein</fullName>
    </recommendedName>
</protein>